<dbReference type="InterPro" id="IPR010982">
    <property type="entry name" value="Lambda_DNA-bd_dom_sf"/>
</dbReference>
<evidence type="ECO:0000259" key="1">
    <source>
        <dbReference type="PROSITE" id="PS50943"/>
    </source>
</evidence>
<dbReference type="GO" id="GO:0003677">
    <property type="term" value="F:DNA binding"/>
    <property type="evidence" value="ECO:0007669"/>
    <property type="project" value="InterPro"/>
</dbReference>
<evidence type="ECO:0000313" key="2">
    <source>
        <dbReference type="EMBL" id="RBA36846.1"/>
    </source>
</evidence>
<dbReference type="Proteomes" id="UP000252187">
    <property type="component" value="Unassembled WGS sequence"/>
</dbReference>
<dbReference type="PROSITE" id="PS50943">
    <property type="entry name" value="HTH_CROC1"/>
    <property type="match status" value="1"/>
</dbReference>
<proteinExistence type="predicted"/>
<gene>
    <name evidence="2" type="ORF">DQ226_08670</name>
</gene>
<evidence type="ECO:0000313" key="3">
    <source>
        <dbReference type="Proteomes" id="UP000252187"/>
    </source>
</evidence>
<dbReference type="Pfam" id="PF13560">
    <property type="entry name" value="HTH_31"/>
    <property type="match status" value="1"/>
</dbReference>
<dbReference type="AlphaFoldDB" id="A0A365PAD9"/>
<name>A0A365PAD9_9ACTN</name>
<comment type="caution">
    <text evidence="2">The sequence shown here is derived from an EMBL/GenBank/DDBJ whole genome shotgun (WGS) entry which is preliminary data.</text>
</comment>
<feature type="domain" description="HTH cro/C1-type" evidence="1">
    <location>
        <begin position="13"/>
        <end position="79"/>
    </location>
</feature>
<dbReference type="SUPFAM" id="SSF47413">
    <property type="entry name" value="lambda repressor-like DNA-binding domains"/>
    <property type="match status" value="1"/>
</dbReference>
<dbReference type="Gene3D" id="1.10.260.40">
    <property type="entry name" value="lambda repressor-like DNA-binding domains"/>
    <property type="match status" value="1"/>
</dbReference>
<protein>
    <submittedName>
        <fullName evidence="2">XRE family transcriptional regulator</fullName>
    </submittedName>
</protein>
<sequence length="134" mass="14298">MTPDEARSLGRAIRAARMEAGLTQLKLAVAIGVKSPWISAWERGQSQPTAYRQATPPAVISQDQLTAIAEALDCTIESIANRAALSAATRVLYGLEPLGPARTLVGGQRFDLTDAEADRVTDFITGLIAARDLH</sequence>
<dbReference type="InterPro" id="IPR001387">
    <property type="entry name" value="Cro/C1-type_HTH"/>
</dbReference>
<organism evidence="2 3">
    <name type="scientific">Dietzia maris</name>
    <dbReference type="NCBI Taxonomy" id="37915"/>
    <lineage>
        <taxon>Bacteria</taxon>
        <taxon>Bacillati</taxon>
        <taxon>Actinomycetota</taxon>
        <taxon>Actinomycetes</taxon>
        <taxon>Mycobacteriales</taxon>
        <taxon>Dietziaceae</taxon>
        <taxon>Dietzia</taxon>
    </lineage>
</organism>
<accession>A0A365PAD9</accession>
<reference evidence="2 3" key="1">
    <citation type="submission" date="2018-06" db="EMBL/GenBank/DDBJ databases">
        <title>Whole genome sequencing of four bacterial strains from South Shetland trench revealing bio-synthetic gene clusters.</title>
        <authorList>
            <person name="Abdel-Mageed W.M."/>
            <person name="Lehri B."/>
            <person name="Jarmusch S.A."/>
            <person name="Miranda K."/>
            <person name="Goodfellow M."/>
            <person name="Jaspars M."/>
            <person name="Karlyshev A.V."/>
        </authorList>
    </citation>
    <scope>NUCLEOTIDE SEQUENCE [LARGE SCALE GENOMIC DNA]</scope>
    <source>
        <strain evidence="2 3">SST1</strain>
    </source>
</reference>
<dbReference type="EMBL" id="QNTT01000018">
    <property type="protein sequence ID" value="RBA36846.1"/>
    <property type="molecule type" value="Genomic_DNA"/>
</dbReference>
<dbReference type="CDD" id="cd00093">
    <property type="entry name" value="HTH_XRE"/>
    <property type="match status" value="1"/>
</dbReference>
<dbReference type="SMART" id="SM00530">
    <property type="entry name" value="HTH_XRE"/>
    <property type="match status" value="1"/>
</dbReference>